<feature type="domain" description="Phosphoenolpyruvate carboxykinase C-terminal P-loop" evidence="2">
    <location>
        <begin position="32"/>
        <end position="199"/>
    </location>
</feature>
<dbReference type="Pfam" id="PF00821">
    <property type="entry name" value="PEPCK_GTP"/>
    <property type="match status" value="1"/>
</dbReference>
<dbReference type="GO" id="GO:0030145">
    <property type="term" value="F:manganese ion binding"/>
    <property type="evidence" value="ECO:0007669"/>
    <property type="project" value="TreeGrafter"/>
</dbReference>
<keyword evidence="1" id="KW-1133">Transmembrane helix</keyword>
<dbReference type="AlphaFoldDB" id="A0A7J3Z6H1"/>
<accession>A0A7J3Z6H1</accession>
<dbReference type="GO" id="GO:0005829">
    <property type="term" value="C:cytosol"/>
    <property type="evidence" value="ECO:0007669"/>
    <property type="project" value="TreeGrafter"/>
</dbReference>
<feature type="transmembrane region" description="Helical" evidence="1">
    <location>
        <begin position="9"/>
        <end position="29"/>
    </location>
</feature>
<sequence>MVGNEREAYWALSIVIGLLFVALFIYIGYDVVTKGASLESERTTAVLGRTGVMEFNPYAILDFLPISPGAFTELHLRFGESLEKKPRIFSVNYFLKDENGNFLTGKRDKYVWLKWMELRVHGDVDAIETPTGYIPIYTDLEKLFDKWLGKEFKEDLYEKLFTIRIAKLLEKTERILKIYSSILDTPQKLFTILQEQKKRLKEAEWRYGTTVNPFKLDKK</sequence>
<dbReference type="GO" id="GO:0006107">
    <property type="term" value="P:oxaloacetate metabolic process"/>
    <property type="evidence" value="ECO:0007669"/>
    <property type="project" value="TreeGrafter"/>
</dbReference>
<comment type="caution">
    <text evidence="3">The sequence shown here is derived from an EMBL/GenBank/DDBJ whole genome shotgun (WGS) entry which is preliminary data.</text>
</comment>
<dbReference type="GO" id="GO:0042594">
    <property type="term" value="P:response to starvation"/>
    <property type="evidence" value="ECO:0007669"/>
    <property type="project" value="TreeGrafter"/>
</dbReference>
<dbReference type="GO" id="GO:0071333">
    <property type="term" value="P:cellular response to glucose stimulus"/>
    <property type="evidence" value="ECO:0007669"/>
    <property type="project" value="TreeGrafter"/>
</dbReference>
<keyword evidence="3" id="KW-0418">Kinase</keyword>
<evidence type="ECO:0000259" key="2">
    <source>
        <dbReference type="Pfam" id="PF00821"/>
    </source>
</evidence>
<dbReference type="GO" id="GO:0006094">
    <property type="term" value="P:gluconeogenesis"/>
    <property type="evidence" value="ECO:0007669"/>
    <property type="project" value="InterPro"/>
</dbReference>
<dbReference type="InterPro" id="IPR035077">
    <property type="entry name" value="PEP_carboxykinase_GTP_C"/>
</dbReference>
<keyword evidence="3" id="KW-0808">Transferase</keyword>
<dbReference type="GO" id="GO:0033993">
    <property type="term" value="P:response to lipid"/>
    <property type="evidence" value="ECO:0007669"/>
    <property type="project" value="TreeGrafter"/>
</dbReference>
<protein>
    <submittedName>
        <fullName evidence="3">Phosphoenolpyruvate carboxykinase (GTP)</fullName>
    </submittedName>
</protein>
<dbReference type="GO" id="GO:0004613">
    <property type="term" value="F:phosphoenolpyruvate carboxykinase (GTP) activity"/>
    <property type="evidence" value="ECO:0007669"/>
    <property type="project" value="TreeGrafter"/>
</dbReference>
<organism evidence="3">
    <name type="scientific">Ignisphaera aggregans</name>
    <dbReference type="NCBI Taxonomy" id="334771"/>
    <lineage>
        <taxon>Archaea</taxon>
        <taxon>Thermoproteota</taxon>
        <taxon>Thermoprotei</taxon>
        <taxon>Desulfurococcales</taxon>
        <taxon>Desulfurococcaceae</taxon>
        <taxon>Ignisphaera</taxon>
    </lineage>
</organism>
<proteinExistence type="predicted"/>
<dbReference type="InterPro" id="IPR008209">
    <property type="entry name" value="PEP_carboxykinase_GTP"/>
</dbReference>
<dbReference type="GO" id="GO:0019543">
    <property type="term" value="P:propionate catabolic process"/>
    <property type="evidence" value="ECO:0007669"/>
    <property type="project" value="TreeGrafter"/>
</dbReference>
<dbReference type="PANTHER" id="PTHR11561">
    <property type="entry name" value="PHOSPHOENOLPYRUVATE CARBOXYKINASE"/>
    <property type="match status" value="1"/>
</dbReference>
<evidence type="ECO:0000256" key="1">
    <source>
        <dbReference type="SAM" id="Phobius"/>
    </source>
</evidence>
<evidence type="ECO:0000313" key="3">
    <source>
        <dbReference type="EMBL" id="HHQ50262.1"/>
    </source>
</evidence>
<gene>
    <name evidence="3" type="ORF">ENM66_02800</name>
</gene>
<dbReference type="GO" id="GO:0016301">
    <property type="term" value="F:kinase activity"/>
    <property type="evidence" value="ECO:0007669"/>
    <property type="project" value="UniProtKB-KW"/>
</dbReference>
<dbReference type="EMBL" id="DRYQ01000035">
    <property type="protein sequence ID" value="HHQ50262.1"/>
    <property type="molecule type" value="Genomic_DNA"/>
</dbReference>
<keyword evidence="1" id="KW-0472">Membrane</keyword>
<dbReference type="GO" id="GO:0046327">
    <property type="term" value="P:glycerol biosynthetic process from pyruvate"/>
    <property type="evidence" value="ECO:0007669"/>
    <property type="project" value="TreeGrafter"/>
</dbReference>
<dbReference type="PANTHER" id="PTHR11561:SF0">
    <property type="entry name" value="PHOSPHOENOLPYRUVATE CARBOXYKINASE [GTP]-RELATED"/>
    <property type="match status" value="1"/>
</dbReference>
<name>A0A7J3Z6H1_9CREN</name>
<dbReference type="Gene3D" id="3.90.228.20">
    <property type="match status" value="1"/>
</dbReference>
<dbReference type="SUPFAM" id="SSF53795">
    <property type="entry name" value="PEP carboxykinase-like"/>
    <property type="match status" value="1"/>
</dbReference>
<reference evidence="3" key="1">
    <citation type="journal article" date="2020" name="mSystems">
        <title>Genome- and Community-Level Interaction Insights into Carbon Utilization and Element Cycling Functions of Hydrothermarchaeota in Hydrothermal Sediment.</title>
        <authorList>
            <person name="Zhou Z."/>
            <person name="Liu Y."/>
            <person name="Xu W."/>
            <person name="Pan J."/>
            <person name="Luo Z.H."/>
            <person name="Li M."/>
        </authorList>
    </citation>
    <scope>NUCLEOTIDE SEQUENCE [LARGE SCALE GENOMIC DNA]</scope>
    <source>
        <strain evidence="3">SpSt-1105</strain>
    </source>
</reference>
<keyword evidence="1" id="KW-0812">Transmembrane</keyword>
<dbReference type="InterPro" id="IPR013035">
    <property type="entry name" value="PEP_carboxykinase_C"/>
</dbReference>
<dbReference type="GO" id="GO:0005525">
    <property type="term" value="F:GTP binding"/>
    <property type="evidence" value="ECO:0007669"/>
    <property type="project" value="InterPro"/>
</dbReference>
<keyword evidence="3" id="KW-0670">Pyruvate</keyword>